<dbReference type="Pfam" id="PF04379">
    <property type="entry name" value="DUF525"/>
    <property type="match status" value="1"/>
</dbReference>
<gene>
    <name evidence="2" type="ORF">OKIOD_LOCUS3363</name>
</gene>
<dbReference type="InterPro" id="IPR036767">
    <property type="entry name" value="ApaG_sf"/>
</dbReference>
<dbReference type="CDD" id="cd11296">
    <property type="entry name" value="O-FucT_like"/>
    <property type="match status" value="1"/>
</dbReference>
<feature type="domain" description="ApaG" evidence="1">
    <location>
        <begin position="156"/>
        <end position="294"/>
    </location>
</feature>
<keyword evidence="3" id="KW-1185">Reference proteome</keyword>
<reference evidence="2 3" key="1">
    <citation type="submission" date="2021-04" db="EMBL/GenBank/DDBJ databases">
        <authorList>
            <person name="Bliznina A."/>
        </authorList>
    </citation>
    <scope>NUCLEOTIDE SEQUENCE [LARGE SCALE GENOMIC DNA]</scope>
</reference>
<dbReference type="InterPro" id="IPR050718">
    <property type="entry name" value="ApaG-like"/>
</dbReference>
<accession>A0ABN7RY20</accession>
<dbReference type="InterPro" id="IPR007474">
    <property type="entry name" value="ApaG_domain"/>
</dbReference>
<dbReference type="Proteomes" id="UP001158576">
    <property type="component" value="Chromosome PAR"/>
</dbReference>
<protein>
    <submittedName>
        <fullName evidence="2">Oidioi.mRNA.OKI2018_I69.PAR.g11805.t2.cds</fullName>
    </submittedName>
</protein>
<evidence type="ECO:0000313" key="3">
    <source>
        <dbReference type="Proteomes" id="UP001158576"/>
    </source>
</evidence>
<evidence type="ECO:0000313" key="2">
    <source>
        <dbReference type="EMBL" id="CAG5088321.1"/>
    </source>
</evidence>
<dbReference type="EMBL" id="OU015568">
    <property type="protein sequence ID" value="CAG5088321.1"/>
    <property type="molecule type" value="Genomic_DNA"/>
</dbReference>
<proteinExistence type="predicted"/>
<dbReference type="PROSITE" id="PS51087">
    <property type="entry name" value="APAG"/>
    <property type="match status" value="1"/>
</dbReference>
<organism evidence="2 3">
    <name type="scientific">Oikopleura dioica</name>
    <name type="common">Tunicate</name>
    <dbReference type="NCBI Taxonomy" id="34765"/>
    <lineage>
        <taxon>Eukaryota</taxon>
        <taxon>Metazoa</taxon>
        <taxon>Chordata</taxon>
        <taxon>Tunicata</taxon>
        <taxon>Appendicularia</taxon>
        <taxon>Copelata</taxon>
        <taxon>Oikopleuridae</taxon>
        <taxon>Oikopleura</taxon>
    </lineage>
</organism>
<sequence>MSSRRISRNTLLYRLFNGQSWAVDGRIAATPLFGEVDVYETQILPFMFSLEAILLWIESQIGRSEEDLVAQGFIPIAASPLKYNGRALIFYFDPSSEKIFTPRRNVRADEYTGGYIIAQNPLDLLKYAADVVTDTAGRIDQHEVLSELSGYRNPISLDQDDFNVTVRTAMIFHESSTNPDQFYHAYEITQSMRSDAPPSSSMRLQRRYWKIDDLAGNVDEVDGPGVIGQHPVLTPGKSTPRSMPSVAKLVKSSCSQMWKMVFRKKHVKRTLELIGAVAIVYLMLEILEANTLGRPEPAFYGNEGPMYMPPPNMGGPPMAPMAAEIPQAPPAAPMAPVEPPKPIVPVAPAAPAAPIVPVNPAVPAAPVAAAVPAAPVAPAVPAAPAAMVNDEPLIQNTGDSLPAIPNVATSGDPGWILPMLYFDMGPNNLFRLLRQGAITAYNMGRGLTVPVFHRHPRMGDTAKNPFVLPIFDQNYTVDLVWPANETIDVGMLRKIMPVQPMKDMMNGCQKKLDLLIKCGDIDDKRYQGINHFQRAIDMEVAETVTIPTMADLDPKCCGEACDANQPAKMDIADKKCVGIVYGKKKVIGNRPYLFVHWRYESDWLDMCKPSRPKGARERNKEICKLIMGLTYDEGTRSMFVNNLKAKMAEYNLEVVYLASPPNNIDLIRLLNSSFPGNFFYMDDVGRYSNSTGVGL</sequence>
<dbReference type="PANTHER" id="PTHR47191">
    <property type="entry name" value="OS05G0170800 PROTEIN"/>
    <property type="match status" value="1"/>
</dbReference>
<dbReference type="Gene3D" id="2.60.40.1470">
    <property type="entry name" value="ApaG domain"/>
    <property type="match status" value="1"/>
</dbReference>
<dbReference type="PANTHER" id="PTHR47191:SF2">
    <property type="entry name" value="OS05G0170800 PROTEIN"/>
    <property type="match status" value="1"/>
</dbReference>
<evidence type="ECO:0000259" key="1">
    <source>
        <dbReference type="PROSITE" id="PS51087"/>
    </source>
</evidence>
<dbReference type="SUPFAM" id="SSF110069">
    <property type="entry name" value="ApaG-like"/>
    <property type="match status" value="1"/>
</dbReference>
<name>A0ABN7RY20_OIKDI</name>